<dbReference type="Gene3D" id="3.80.10.10">
    <property type="entry name" value="Ribonuclease Inhibitor"/>
    <property type="match status" value="1"/>
</dbReference>
<dbReference type="SUPFAM" id="SSF52047">
    <property type="entry name" value="RNI-like"/>
    <property type="match status" value="1"/>
</dbReference>
<dbReference type="Proteomes" id="UP000094527">
    <property type="component" value="Unassembled WGS sequence"/>
</dbReference>
<evidence type="ECO:0000313" key="3">
    <source>
        <dbReference type="Proteomes" id="UP000094527"/>
    </source>
</evidence>
<reference evidence="2 3" key="1">
    <citation type="journal article" date="2016" name="Genome Biol. Evol.">
        <title>Gene Family Evolution Reflects Adaptation to Soil Environmental Stressors in the Genome of the Collembolan Orchesella cincta.</title>
        <authorList>
            <person name="Faddeeva-Vakhrusheva A."/>
            <person name="Derks M.F."/>
            <person name="Anvar S.Y."/>
            <person name="Agamennone V."/>
            <person name="Suring W."/>
            <person name="Smit S."/>
            <person name="van Straalen N.M."/>
            <person name="Roelofs D."/>
        </authorList>
    </citation>
    <scope>NUCLEOTIDE SEQUENCE [LARGE SCALE GENOMIC DNA]</scope>
    <source>
        <tissue evidence="2">Mixed pool</tissue>
    </source>
</reference>
<dbReference type="InterPro" id="IPR032675">
    <property type="entry name" value="LRR_dom_sf"/>
</dbReference>
<organism evidence="2 3">
    <name type="scientific">Orchesella cincta</name>
    <name type="common">Springtail</name>
    <name type="synonym">Podura cincta</name>
    <dbReference type="NCBI Taxonomy" id="48709"/>
    <lineage>
        <taxon>Eukaryota</taxon>
        <taxon>Metazoa</taxon>
        <taxon>Ecdysozoa</taxon>
        <taxon>Arthropoda</taxon>
        <taxon>Hexapoda</taxon>
        <taxon>Collembola</taxon>
        <taxon>Entomobryomorpha</taxon>
        <taxon>Entomobryoidea</taxon>
        <taxon>Orchesellidae</taxon>
        <taxon>Orchesellinae</taxon>
        <taxon>Orchesella</taxon>
    </lineage>
</organism>
<feature type="region of interest" description="Disordered" evidence="1">
    <location>
        <begin position="1"/>
        <end position="32"/>
    </location>
</feature>
<sequence length="510" mass="58145">MDGQSTRKKLKVDVSTSVEPEGVTGDKGRRNEDVLLGDPNKDYFTPEIMDVWPKILDYVTDAKDALSVMNASPELRELLKKRTASTLLPLVLPILIKQKPLALAPRDVFNCRLVSKQIKAIADDLIANVGDIRSRCIRYDSNSLMNAEVIQEFLDGTRGLTGNPFLGRCCSINLDGVWEGQFHDIMGIFRRFGHELVSANLIIDISISPRQALQTLKLVFGYLPKLERLELWFPHVIELQNYKMELLYFPPMEELRTLTISYRKQYGYYPYRVPPPGNFVVPILKAYGNQLTLLECESLVFRGELRGPLHFYNLLELEVPFILNEAGTSLDGDELSQIFRKMAKFSCPKLEKLLLTGAGMRMTVETFLALNQFRRSLKVLRIDNLDGDLQIFQVDPSTIRKFPTLRRLTLCTVDVGTEWIHVFRVMFPNLEEIWFLSPEANPDLRSRIAVQPPIPDETLGRSYYSSFPKLNAIVWYQHSVSGGTEISSWYIVRKSGVILHKSSTTTTSTM</sequence>
<gene>
    <name evidence="2" type="ORF">Ocin01_11379</name>
</gene>
<proteinExistence type="predicted"/>
<evidence type="ECO:0000313" key="2">
    <source>
        <dbReference type="EMBL" id="ODM95305.1"/>
    </source>
</evidence>
<evidence type="ECO:0008006" key="4">
    <source>
        <dbReference type="Google" id="ProtNLM"/>
    </source>
</evidence>
<dbReference type="AlphaFoldDB" id="A0A1D2MRF0"/>
<protein>
    <recommendedName>
        <fullName evidence="4">F-box domain-containing protein</fullName>
    </recommendedName>
</protein>
<name>A0A1D2MRF0_ORCCI</name>
<feature type="compositionally biased region" description="Basic residues" evidence="1">
    <location>
        <begin position="1"/>
        <end position="10"/>
    </location>
</feature>
<comment type="caution">
    <text evidence="2">The sequence shown here is derived from an EMBL/GenBank/DDBJ whole genome shotgun (WGS) entry which is preliminary data.</text>
</comment>
<keyword evidence="3" id="KW-1185">Reference proteome</keyword>
<evidence type="ECO:0000256" key="1">
    <source>
        <dbReference type="SAM" id="MobiDB-lite"/>
    </source>
</evidence>
<dbReference type="EMBL" id="LJIJ01000687">
    <property type="protein sequence ID" value="ODM95305.1"/>
    <property type="molecule type" value="Genomic_DNA"/>
</dbReference>
<accession>A0A1D2MRF0</accession>